<keyword evidence="2" id="KW-0472">Membrane</keyword>
<accession>A0A0A8Y375</accession>
<dbReference type="AlphaFoldDB" id="A0A0A8Y375"/>
<reference evidence="3" key="2">
    <citation type="journal article" date="2015" name="Data Brief">
        <title>Shoot transcriptome of the giant reed, Arundo donax.</title>
        <authorList>
            <person name="Barrero R.A."/>
            <person name="Guerrero F.D."/>
            <person name="Moolhuijzen P."/>
            <person name="Goolsby J.A."/>
            <person name="Tidwell J."/>
            <person name="Bellgard S.E."/>
            <person name="Bellgard M.I."/>
        </authorList>
    </citation>
    <scope>NUCLEOTIDE SEQUENCE</scope>
    <source>
        <tissue evidence="3">Shoot tissue taken approximately 20 cm above the soil surface</tissue>
    </source>
</reference>
<evidence type="ECO:0000256" key="1">
    <source>
        <dbReference type="SAM" id="MobiDB-lite"/>
    </source>
</evidence>
<feature type="compositionally biased region" description="Low complexity" evidence="1">
    <location>
        <begin position="39"/>
        <end position="56"/>
    </location>
</feature>
<keyword evidence="2" id="KW-1133">Transmembrane helix</keyword>
<organism evidence="3">
    <name type="scientific">Arundo donax</name>
    <name type="common">Giant reed</name>
    <name type="synonym">Donax arundinaceus</name>
    <dbReference type="NCBI Taxonomy" id="35708"/>
    <lineage>
        <taxon>Eukaryota</taxon>
        <taxon>Viridiplantae</taxon>
        <taxon>Streptophyta</taxon>
        <taxon>Embryophyta</taxon>
        <taxon>Tracheophyta</taxon>
        <taxon>Spermatophyta</taxon>
        <taxon>Magnoliopsida</taxon>
        <taxon>Liliopsida</taxon>
        <taxon>Poales</taxon>
        <taxon>Poaceae</taxon>
        <taxon>PACMAD clade</taxon>
        <taxon>Arundinoideae</taxon>
        <taxon>Arundineae</taxon>
        <taxon>Arundo</taxon>
    </lineage>
</organism>
<name>A0A0A8Y375_ARUDO</name>
<sequence length="103" mass="11099">MRRSNSVPTPRMTHTSASPTSPAPRSSWDGGPRSPSTRAFPSWSATSASASSAIKTAPPPLETSKGRKEQKTTQEILVACFLAAWLLSLLTKLWPCSSSEMCY</sequence>
<feature type="region of interest" description="Disordered" evidence="1">
    <location>
        <begin position="1"/>
        <end position="70"/>
    </location>
</feature>
<protein>
    <submittedName>
        <fullName evidence="3">Uncharacterized protein</fullName>
    </submittedName>
</protein>
<dbReference type="EMBL" id="GBRH01277661">
    <property type="protein sequence ID" value="JAD20234.1"/>
    <property type="molecule type" value="Transcribed_RNA"/>
</dbReference>
<reference evidence="3" key="1">
    <citation type="submission" date="2014-09" db="EMBL/GenBank/DDBJ databases">
        <authorList>
            <person name="Magalhaes I.L.F."/>
            <person name="Oliveira U."/>
            <person name="Santos F.R."/>
            <person name="Vidigal T.H.D.A."/>
            <person name="Brescovit A.D."/>
            <person name="Santos A.J."/>
        </authorList>
    </citation>
    <scope>NUCLEOTIDE SEQUENCE</scope>
    <source>
        <tissue evidence="3">Shoot tissue taken approximately 20 cm above the soil surface</tissue>
    </source>
</reference>
<proteinExistence type="predicted"/>
<keyword evidence="2" id="KW-0812">Transmembrane</keyword>
<evidence type="ECO:0000313" key="3">
    <source>
        <dbReference type="EMBL" id="JAD20234.1"/>
    </source>
</evidence>
<feature type="transmembrane region" description="Helical" evidence="2">
    <location>
        <begin position="76"/>
        <end position="94"/>
    </location>
</feature>
<feature type="compositionally biased region" description="Low complexity" evidence="1">
    <location>
        <begin position="15"/>
        <end position="27"/>
    </location>
</feature>
<feature type="compositionally biased region" description="Polar residues" evidence="1">
    <location>
        <begin position="1"/>
        <end position="14"/>
    </location>
</feature>
<evidence type="ECO:0000256" key="2">
    <source>
        <dbReference type="SAM" id="Phobius"/>
    </source>
</evidence>